<protein>
    <recommendedName>
        <fullName evidence="3">RING-type domain-containing protein</fullName>
    </recommendedName>
</protein>
<dbReference type="EMBL" id="RZGK01000005">
    <property type="protein sequence ID" value="KAF9699293.1"/>
    <property type="molecule type" value="Genomic_DNA"/>
</dbReference>
<sequence length="318" mass="35456">MRRKNNTNTSSQALADAALAYLPPSLESVISPPPPNVEASTTQGALASFYAHQPAKPGAESGTDPAIKAEIEDASPSLPSLLQYVDHVLMQDKARHDQPPQAGRRCIICNLQWDKASVPSTFLPLSPCNHWVHYRCLIWLATGDGPHRDKCYACNTPLYEWDGISALTLATRTSLPMGHSRITTSSSDTDVAVVSDKDLYEQECLFIDDTIAHRFFGQLTRLTGFSDNSPDLVQCYDDVLNDLSAMGRPQSKWLRWNTYNGCLLFSMLVAIKMRRFLLEHHGLIVRTEAWTAWEDGCRSLQKRILEDVHMDRGSGLPN</sequence>
<dbReference type="SUPFAM" id="SSF57850">
    <property type="entry name" value="RING/U-box"/>
    <property type="match status" value="1"/>
</dbReference>
<keyword evidence="2" id="KW-1185">Reference proteome</keyword>
<reference evidence="1" key="1">
    <citation type="submission" date="2018-12" db="EMBL/GenBank/DDBJ databases">
        <authorList>
            <person name="Syme R.A."/>
            <person name="Farfan-Caceres L."/>
            <person name="Lichtenzveig J."/>
        </authorList>
    </citation>
    <scope>NUCLEOTIDE SEQUENCE</scope>
    <source>
        <strain evidence="1">Al4</strain>
    </source>
</reference>
<evidence type="ECO:0008006" key="3">
    <source>
        <dbReference type="Google" id="ProtNLM"/>
    </source>
</evidence>
<comment type="caution">
    <text evidence="1">The sequence shown here is derived from an EMBL/GenBank/DDBJ whole genome shotgun (WGS) entry which is preliminary data.</text>
</comment>
<accession>A0A8H7MKY2</accession>
<reference evidence="1" key="2">
    <citation type="submission" date="2020-09" db="EMBL/GenBank/DDBJ databases">
        <title>Reference genome assembly for Australian Ascochyta lentis isolate Al4.</title>
        <authorList>
            <person name="Lee R.C."/>
            <person name="Farfan-Caceres L.M."/>
            <person name="Debler J.W."/>
            <person name="Williams A.H."/>
            <person name="Henares B.M."/>
        </authorList>
    </citation>
    <scope>NUCLEOTIDE SEQUENCE</scope>
    <source>
        <strain evidence="1">Al4</strain>
    </source>
</reference>
<dbReference type="OrthoDB" id="3793888at2759"/>
<gene>
    <name evidence="1" type="ORF">EKO04_003324</name>
</gene>
<dbReference type="AlphaFoldDB" id="A0A8H7MKY2"/>
<evidence type="ECO:0000313" key="1">
    <source>
        <dbReference type="EMBL" id="KAF9699293.1"/>
    </source>
</evidence>
<dbReference type="Proteomes" id="UP000651452">
    <property type="component" value="Unassembled WGS sequence"/>
</dbReference>
<evidence type="ECO:0000313" key="2">
    <source>
        <dbReference type="Proteomes" id="UP000651452"/>
    </source>
</evidence>
<organism evidence="1 2">
    <name type="scientific">Ascochyta lentis</name>
    <dbReference type="NCBI Taxonomy" id="205686"/>
    <lineage>
        <taxon>Eukaryota</taxon>
        <taxon>Fungi</taxon>
        <taxon>Dikarya</taxon>
        <taxon>Ascomycota</taxon>
        <taxon>Pezizomycotina</taxon>
        <taxon>Dothideomycetes</taxon>
        <taxon>Pleosporomycetidae</taxon>
        <taxon>Pleosporales</taxon>
        <taxon>Pleosporineae</taxon>
        <taxon>Didymellaceae</taxon>
        <taxon>Ascochyta</taxon>
    </lineage>
</organism>
<name>A0A8H7MKY2_9PLEO</name>
<proteinExistence type="predicted"/>